<organism evidence="17 18">
    <name type="scientific">Liparis tanakae</name>
    <name type="common">Tanaka's snailfish</name>
    <dbReference type="NCBI Taxonomy" id="230148"/>
    <lineage>
        <taxon>Eukaryota</taxon>
        <taxon>Metazoa</taxon>
        <taxon>Chordata</taxon>
        <taxon>Craniata</taxon>
        <taxon>Vertebrata</taxon>
        <taxon>Euteleostomi</taxon>
        <taxon>Actinopterygii</taxon>
        <taxon>Neopterygii</taxon>
        <taxon>Teleostei</taxon>
        <taxon>Neoteleostei</taxon>
        <taxon>Acanthomorphata</taxon>
        <taxon>Eupercaria</taxon>
        <taxon>Perciformes</taxon>
        <taxon>Cottioidei</taxon>
        <taxon>Cottales</taxon>
        <taxon>Liparidae</taxon>
        <taxon>Liparis</taxon>
    </lineage>
</organism>
<evidence type="ECO:0000256" key="15">
    <source>
        <dbReference type="ARBA" id="ARBA00082570"/>
    </source>
</evidence>
<dbReference type="Gene3D" id="2.60.40.10">
    <property type="entry name" value="Immunoglobulins"/>
    <property type="match status" value="2"/>
</dbReference>
<keyword evidence="11" id="KW-0472">Membrane</keyword>
<comment type="caution">
    <text evidence="17">The sequence shown here is derived from an EMBL/GenBank/DDBJ whole genome shotgun (WGS) entry which is preliminary data.</text>
</comment>
<keyword evidence="18" id="KW-1185">Reference proteome</keyword>
<dbReference type="InterPro" id="IPR013783">
    <property type="entry name" value="Ig-like_fold"/>
</dbReference>
<reference evidence="17 18" key="1">
    <citation type="submission" date="2019-03" db="EMBL/GenBank/DDBJ databases">
        <title>First draft genome of Liparis tanakae, snailfish: a comprehensive survey of snailfish specific genes.</title>
        <authorList>
            <person name="Kim W."/>
            <person name="Song I."/>
            <person name="Jeong J.-H."/>
            <person name="Kim D."/>
            <person name="Kim S."/>
            <person name="Ryu S."/>
            <person name="Song J.Y."/>
            <person name="Lee S.K."/>
        </authorList>
    </citation>
    <scope>NUCLEOTIDE SEQUENCE [LARGE SCALE GENOMIC DNA]</scope>
    <source>
        <tissue evidence="17">Muscle</tissue>
    </source>
</reference>
<accession>A0A4Z2EXE9</accession>
<evidence type="ECO:0000259" key="16">
    <source>
        <dbReference type="PROSITE" id="PS50835"/>
    </source>
</evidence>
<keyword evidence="12" id="KW-1015">Disulfide bond</keyword>
<dbReference type="GO" id="GO:0005886">
    <property type="term" value="C:plasma membrane"/>
    <property type="evidence" value="ECO:0007669"/>
    <property type="project" value="UniProtKB-SubCell"/>
</dbReference>
<evidence type="ECO:0000256" key="9">
    <source>
        <dbReference type="ARBA" id="ARBA00022949"/>
    </source>
</evidence>
<comment type="subcellular location">
    <subcellularLocation>
        <location evidence="2">Cell junction</location>
        <location evidence="2">Adherens junction</location>
    </subcellularLocation>
    <subcellularLocation>
        <location evidence="1">Cell membrane</location>
        <topology evidence="1">Single-pass membrane protein</topology>
    </subcellularLocation>
</comment>
<keyword evidence="8" id="KW-0130">Cell adhesion</keyword>
<dbReference type="GO" id="GO:0007155">
    <property type="term" value="P:cell adhesion"/>
    <property type="evidence" value="ECO:0007669"/>
    <property type="project" value="UniProtKB-KW"/>
</dbReference>
<protein>
    <recommendedName>
        <fullName evidence="15">Nectin cell adhesion molecule 3</fullName>
    </recommendedName>
</protein>
<keyword evidence="13" id="KW-0325">Glycoprotein</keyword>
<keyword evidence="14" id="KW-0393">Immunoglobulin domain</keyword>
<feature type="domain" description="Ig-like" evidence="16">
    <location>
        <begin position="8"/>
        <end position="101"/>
    </location>
</feature>
<evidence type="ECO:0000256" key="4">
    <source>
        <dbReference type="ARBA" id="ARBA00022475"/>
    </source>
</evidence>
<dbReference type="InterPro" id="IPR013162">
    <property type="entry name" value="CD80_C2-set"/>
</dbReference>
<evidence type="ECO:0000256" key="5">
    <source>
        <dbReference type="ARBA" id="ARBA00022692"/>
    </source>
</evidence>
<keyword evidence="5" id="KW-0812">Transmembrane</keyword>
<evidence type="ECO:0000256" key="8">
    <source>
        <dbReference type="ARBA" id="ARBA00022889"/>
    </source>
</evidence>
<dbReference type="InterPro" id="IPR036179">
    <property type="entry name" value="Ig-like_dom_sf"/>
</dbReference>
<evidence type="ECO:0000256" key="14">
    <source>
        <dbReference type="ARBA" id="ARBA00023319"/>
    </source>
</evidence>
<evidence type="ECO:0000256" key="13">
    <source>
        <dbReference type="ARBA" id="ARBA00023180"/>
    </source>
</evidence>
<gene>
    <name evidence="17" type="primary">Nectin2_0</name>
    <name evidence="17" type="ORF">EYF80_056300</name>
</gene>
<keyword evidence="7" id="KW-0677">Repeat</keyword>
<dbReference type="InterPro" id="IPR052659">
    <property type="entry name" value="Nectin/PVR"/>
</dbReference>
<dbReference type="InterPro" id="IPR007110">
    <property type="entry name" value="Ig-like_dom"/>
</dbReference>
<evidence type="ECO:0000256" key="12">
    <source>
        <dbReference type="ARBA" id="ARBA00023157"/>
    </source>
</evidence>
<evidence type="ECO:0000313" key="17">
    <source>
        <dbReference type="EMBL" id="TNN33535.1"/>
    </source>
</evidence>
<keyword evidence="9" id="KW-0965">Cell junction</keyword>
<dbReference type="Pfam" id="PF08205">
    <property type="entry name" value="C2-set_2"/>
    <property type="match status" value="1"/>
</dbReference>
<keyword evidence="6" id="KW-0732">Signal</keyword>
<feature type="domain" description="Ig-like" evidence="16">
    <location>
        <begin position="106"/>
        <end position="143"/>
    </location>
</feature>
<dbReference type="EMBL" id="SRLO01002211">
    <property type="protein sequence ID" value="TNN33535.1"/>
    <property type="molecule type" value="Genomic_DNA"/>
</dbReference>
<name>A0A4Z2EXE9_9TELE</name>
<evidence type="ECO:0000256" key="6">
    <source>
        <dbReference type="ARBA" id="ARBA00022729"/>
    </source>
</evidence>
<dbReference type="PANTHER" id="PTHR47387:SF1">
    <property type="entry name" value="NECTIN-2"/>
    <property type="match status" value="1"/>
</dbReference>
<keyword evidence="10" id="KW-1133">Transmembrane helix</keyword>
<evidence type="ECO:0000256" key="10">
    <source>
        <dbReference type="ARBA" id="ARBA00022989"/>
    </source>
</evidence>
<dbReference type="SUPFAM" id="SSF48726">
    <property type="entry name" value="Immunoglobulin"/>
    <property type="match status" value="2"/>
</dbReference>
<dbReference type="FunFam" id="2.60.40.10:FF:000298">
    <property type="entry name" value="Nectin cell adhesion molecule 3"/>
    <property type="match status" value="1"/>
</dbReference>
<dbReference type="PANTHER" id="PTHR47387">
    <property type="entry name" value="NECTIN-2"/>
    <property type="match status" value="1"/>
</dbReference>
<evidence type="ECO:0000256" key="7">
    <source>
        <dbReference type="ARBA" id="ARBA00022737"/>
    </source>
</evidence>
<dbReference type="PROSITE" id="PS50835">
    <property type="entry name" value="IG_LIKE"/>
    <property type="match status" value="2"/>
</dbReference>
<proteinExistence type="inferred from homology"/>
<evidence type="ECO:0000256" key="2">
    <source>
        <dbReference type="ARBA" id="ARBA00004536"/>
    </source>
</evidence>
<sequence length="143" mass="14999">MEAAPAKPKNSANVVTVQAGSKSVVVARCEAADGKPAATIKWLASVGGNHSTSTTNGPDGTVTVRSEYQLVPTPADDGGEVTCMVDQRTQAQPWVHPVKLSVEYPPSVSIEGYDNNWYVGRSDAVLLCMANGNPEPTAVTWTA</sequence>
<dbReference type="OrthoDB" id="6413693at2759"/>
<dbReference type="Proteomes" id="UP000314294">
    <property type="component" value="Unassembled WGS sequence"/>
</dbReference>
<evidence type="ECO:0000256" key="1">
    <source>
        <dbReference type="ARBA" id="ARBA00004162"/>
    </source>
</evidence>
<evidence type="ECO:0000313" key="18">
    <source>
        <dbReference type="Proteomes" id="UP000314294"/>
    </source>
</evidence>
<keyword evidence="4" id="KW-1003">Cell membrane</keyword>
<dbReference type="AlphaFoldDB" id="A0A4Z2EXE9"/>
<evidence type="ECO:0000256" key="3">
    <source>
        <dbReference type="ARBA" id="ARBA00007810"/>
    </source>
</evidence>
<dbReference type="GO" id="GO:0005912">
    <property type="term" value="C:adherens junction"/>
    <property type="evidence" value="ECO:0007669"/>
    <property type="project" value="UniProtKB-SubCell"/>
</dbReference>
<evidence type="ECO:0000256" key="11">
    <source>
        <dbReference type="ARBA" id="ARBA00023136"/>
    </source>
</evidence>
<comment type="similarity">
    <text evidence="3">Belongs to the nectin family.</text>
</comment>